<evidence type="ECO:0000259" key="3">
    <source>
        <dbReference type="Pfam" id="PF13193"/>
    </source>
</evidence>
<reference evidence="4" key="2">
    <citation type="journal article" date="2023" name="Int. J. Mol. Sci.">
        <title>De Novo Assembly and Annotation of 11 Diverse Shrub Willow (Salix) Genomes Reveals Novel Gene Organization in Sex-Linked Regions.</title>
        <authorList>
            <person name="Hyden B."/>
            <person name="Feng K."/>
            <person name="Yates T.B."/>
            <person name="Jawdy S."/>
            <person name="Cereghino C."/>
            <person name="Smart L.B."/>
            <person name="Muchero W."/>
        </authorList>
    </citation>
    <scope>NUCLEOTIDE SEQUENCE</scope>
    <source>
        <tissue evidence="4">Shoot tip</tissue>
    </source>
</reference>
<evidence type="ECO:0000313" key="4">
    <source>
        <dbReference type="EMBL" id="KAJ6773047.1"/>
    </source>
</evidence>
<evidence type="ECO:0000256" key="1">
    <source>
        <dbReference type="ARBA" id="ARBA00006432"/>
    </source>
</evidence>
<sequence length="93" mass="10790">MGIRWLRRNWKLFFWVIPNVEDEEAGQIPLAYVVRTPGSELTEEQVIQFVAIQVTPYKKVRRVGFISAIPKSAAGKILRKELVSHSQQVIWKL</sequence>
<dbReference type="PANTHER" id="PTHR24096:SF337">
    <property type="entry name" value="4-COUMARATE--COA LIGASE"/>
    <property type="match status" value="1"/>
</dbReference>
<organism evidence="4 5">
    <name type="scientific">Salix koriyanagi</name>
    <dbReference type="NCBI Taxonomy" id="2511006"/>
    <lineage>
        <taxon>Eukaryota</taxon>
        <taxon>Viridiplantae</taxon>
        <taxon>Streptophyta</taxon>
        <taxon>Embryophyta</taxon>
        <taxon>Tracheophyta</taxon>
        <taxon>Spermatophyta</taxon>
        <taxon>Magnoliopsida</taxon>
        <taxon>eudicotyledons</taxon>
        <taxon>Gunneridae</taxon>
        <taxon>Pentapetalae</taxon>
        <taxon>rosids</taxon>
        <taxon>fabids</taxon>
        <taxon>Malpighiales</taxon>
        <taxon>Salicaceae</taxon>
        <taxon>Saliceae</taxon>
        <taxon>Salix</taxon>
    </lineage>
</organism>
<gene>
    <name evidence="4" type="ORF">OIU74_019121</name>
</gene>
<dbReference type="Proteomes" id="UP001151752">
    <property type="component" value="Chromosome 10"/>
</dbReference>
<accession>A0A9Q0WTS4</accession>
<reference evidence="4" key="1">
    <citation type="submission" date="2022-11" db="EMBL/GenBank/DDBJ databases">
        <authorList>
            <person name="Hyden B.L."/>
            <person name="Feng K."/>
            <person name="Yates T."/>
            <person name="Jawdy S."/>
            <person name="Smart L.B."/>
            <person name="Muchero W."/>
        </authorList>
    </citation>
    <scope>NUCLEOTIDE SEQUENCE</scope>
    <source>
        <tissue evidence="4">Shoot tip</tissue>
    </source>
</reference>
<dbReference type="EMBL" id="JAPFFM010000002">
    <property type="protein sequence ID" value="KAJ6773047.1"/>
    <property type="molecule type" value="Genomic_DNA"/>
</dbReference>
<name>A0A9Q0WTS4_9ROSI</name>
<dbReference type="InterPro" id="IPR025110">
    <property type="entry name" value="AMP-bd_C"/>
</dbReference>
<dbReference type="InterPro" id="IPR045851">
    <property type="entry name" value="AMP-bd_C_sf"/>
</dbReference>
<dbReference type="Pfam" id="PF13193">
    <property type="entry name" value="AMP-binding_C"/>
    <property type="match status" value="1"/>
</dbReference>
<feature type="domain" description="AMP-binding enzyme C-terminal" evidence="3">
    <location>
        <begin position="20"/>
        <end position="76"/>
    </location>
</feature>
<comment type="caution">
    <text evidence="4">The sequence shown here is derived from an EMBL/GenBank/DDBJ whole genome shotgun (WGS) entry which is preliminary data.</text>
</comment>
<evidence type="ECO:0000256" key="2">
    <source>
        <dbReference type="ARBA" id="ARBA00022598"/>
    </source>
</evidence>
<evidence type="ECO:0000313" key="5">
    <source>
        <dbReference type="Proteomes" id="UP001151752"/>
    </source>
</evidence>
<keyword evidence="2 4" id="KW-0436">Ligase</keyword>
<protein>
    <submittedName>
        <fullName evidence="4">AMP-DEPENDENT SYNTHETASE AND LIGASE FAMILY PROTEIN-RELATED</fullName>
    </submittedName>
</protein>
<proteinExistence type="inferred from homology"/>
<dbReference type="Gene3D" id="3.30.300.30">
    <property type="match status" value="1"/>
</dbReference>
<dbReference type="GO" id="GO:0016405">
    <property type="term" value="F:CoA-ligase activity"/>
    <property type="evidence" value="ECO:0007669"/>
    <property type="project" value="TreeGrafter"/>
</dbReference>
<dbReference type="AlphaFoldDB" id="A0A9Q0WTS4"/>
<comment type="similarity">
    <text evidence="1">Belongs to the ATP-dependent AMP-binding enzyme family.</text>
</comment>
<keyword evidence="5" id="KW-1185">Reference proteome</keyword>
<dbReference type="PANTHER" id="PTHR24096">
    <property type="entry name" value="LONG-CHAIN-FATTY-ACID--COA LIGASE"/>
    <property type="match status" value="1"/>
</dbReference>
<dbReference type="SUPFAM" id="SSF56801">
    <property type="entry name" value="Acetyl-CoA synthetase-like"/>
    <property type="match status" value="1"/>
</dbReference>